<dbReference type="Pfam" id="PF26030">
    <property type="entry name" value="RUNDC1"/>
    <property type="match status" value="1"/>
</dbReference>
<feature type="region of interest" description="Disordered" evidence="1">
    <location>
        <begin position="478"/>
        <end position="508"/>
    </location>
</feature>
<dbReference type="AlphaFoldDB" id="A0AA85IQ64"/>
<accession>A0AA85IQ64</accession>
<organism evidence="3 4">
    <name type="scientific">Trichobilharzia regenti</name>
    <name type="common">Nasal bird schistosome</name>
    <dbReference type="NCBI Taxonomy" id="157069"/>
    <lineage>
        <taxon>Eukaryota</taxon>
        <taxon>Metazoa</taxon>
        <taxon>Spiralia</taxon>
        <taxon>Lophotrochozoa</taxon>
        <taxon>Platyhelminthes</taxon>
        <taxon>Trematoda</taxon>
        <taxon>Digenea</taxon>
        <taxon>Strigeidida</taxon>
        <taxon>Schistosomatoidea</taxon>
        <taxon>Schistosomatidae</taxon>
        <taxon>Trichobilharzia</taxon>
    </lineage>
</organism>
<name>A0AA85IQ64_TRIRE</name>
<evidence type="ECO:0000259" key="2">
    <source>
        <dbReference type="PROSITE" id="PS50826"/>
    </source>
</evidence>
<dbReference type="InterPro" id="IPR004012">
    <property type="entry name" value="Run_dom"/>
</dbReference>
<dbReference type="InterPro" id="IPR058732">
    <property type="entry name" value="RUNDC1_M"/>
</dbReference>
<reference evidence="3" key="1">
    <citation type="submission" date="2022-06" db="EMBL/GenBank/DDBJ databases">
        <authorList>
            <person name="Berger JAMES D."/>
            <person name="Berger JAMES D."/>
        </authorList>
    </citation>
    <scope>NUCLEOTIDE SEQUENCE [LARGE SCALE GENOMIC DNA]</scope>
</reference>
<evidence type="ECO:0000313" key="4">
    <source>
        <dbReference type="WBParaSite" id="TREG1_103250.3"/>
    </source>
</evidence>
<feature type="region of interest" description="Disordered" evidence="1">
    <location>
        <begin position="270"/>
        <end position="326"/>
    </location>
</feature>
<dbReference type="PANTHER" id="PTHR15591">
    <property type="entry name" value="RUN AND SH3 DOMAIN CONTAINING"/>
    <property type="match status" value="1"/>
</dbReference>
<dbReference type="SMART" id="SM00593">
    <property type="entry name" value="RUN"/>
    <property type="match status" value="1"/>
</dbReference>
<proteinExistence type="predicted"/>
<dbReference type="Proteomes" id="UP000050795">
    <property type="component" value="Unassembled WGS sequence"/>
</dbReference>
<dbReference type="PANTHER" id="PTHR15591:SF19">
    <property type="entry name" value="RUN DOMAIN-CONTAINING PROTEIN 1 ISOFORM X1"/>
    <property type="match status" value="1"/>
</dbReference>
<dbReference type="Gene3D" id="1.20.58.900">
    <property type="match status" value="1"/>
</dbReference>
<dbReference type="WBParaSite" id="TREG1_103250.3">
    <property type="protein sequence ID" value="TREG1_103250.3"/>
    <property type="gene ID" value="TREG1_103250"/>
</dbReference>
<protein>
    <submittedName>
        <fullName evidence="4">RUN domain-containing protein</fullName>
    </submittedName>
</protein>
<feature type="compositionally biased region" description="Polar residues" evidence="1">
    <location>
        <begin position="478"/>
        <end position="488"/>
    </location>
</feature>
<dbReference type="SUPFAM" id="SSF140741">
    <property type="entry name" value="RUN domain-like"/>
    <property type="match status" value="1"/>
</dbReference>
<reference evidence="4" key="2">
    <citation type="submission" date="2023-11" db="UniProtKB">
        <authorList>
            <consortium name="WormBaseParasite"/>
        </authorList>
    </citation>
    <scope>IDENTIFICATION</scope>
</reference>
<evidence type="ECO:0000313" key="3">
    <source>
        <dbReference type="Proteomes" id="UP000050795"/>
    </source>
</evidence>
<dbReference type="Pfam" id="PF02759">
    <property type="entry name" value="RUN"/>
    <property type="match status" value="1"/>
</dbReference>
<evidence type="ECO:0000256" key="1">
    <source>
        <dbReference type="SAM" id="MobiDB-lite"/>
    </source>
</evidence>
<dbReference type="InterPro" id="IPR047343">
    <property type="entry name" value="RUSC1_2"/>
</dbReference>
<dbReference type="InterPro" id="IPR037213">
    <property type="entry name" value="Run_dom_sf"/>
</dbReference>
<feature type="compositionally biased region" description="Polar residues" evidence="1">
    <location>
        <begin position="284"/>
        <end position="293"/>
    </location>
</feature>
<keyword evidence="3" id="KW-1185">Reference proteome</keyword>
<dbReference type="PROSITE" id="PS50826">
    <property type="entry name" value="RUN"/>
    <property type="match status" value="1"/>
</dbReference>
<sequence>MSFETAENLYNCYEEDTSLLLEETVRPKERWAPLGANASPEPGHHAFEESGIESNLEQDSELSRLMLENEQLNNSLMALTSHIAQVQFRLGQILNAEAESREPMLKSLEEYASRGIPDLQLLAEHCNKLSLESKACSTNLSGRPQKLIEQLRRHLDDLERFAYETGEQSEPPTQTMLEKQRLVIEGLREKLELNISNLDQLPADKLKQVVDNAVNQFLNPVKVSEKLVEQLKTQVNDLERFIDFLHGSGACSDALAKALADFKRTHQQLSANDKAPCCRHSKSSDMYKTQNGDTVVDDDKDNLSDDSDSPTENLHHGVQLGHSRHIHPDSEYFHTNEEYDNDNFDDIYAEDQYTKEQFKNTKSISRDNKKSRLSIMSLMQRAITILSLFAASHLDQDPDTLFTKLNVNKYSTQKTRKANSATVEKAKAQHWGTIRARLEVAINIVQEKVAALEACRLTKTLSINLYATHHTIPNSIWSNSKATDSHQNIPLGRESPDGKPSIPTRSSNIVRPYASTRKVFSQDEVPGTQIALPVQNLHDASLRAMLHGGRPDRVFSETFSSHEEKAESVSCTEENDDLMDDPYETEFLHTEAERAVVHVVRRLFCTALRDLIEHGLIKKALSQVDENSPLGLVHKSSTFLLRPIINCLDTKNYSEDGFEYLNLNETTNDEISTKNSSKSRSSPFGFHAWDVLMRFYQIKNGPRYNDSPARKLCESFDLHAVGNKKITDRQRFFSAMGTVLQSHMAYKRSKDAKFKAFISIALNEHQLVSWLRMIFRNQAFVQSIYEPWSYAFNTEGVRLSVYVCRVHWPMILKDDGTLRNSISGTESISF</sequence>
<feature type="compositionally biased region" description="Acidic residues" evidence="1">
    <location>
        <begin position="295"/>
        <end position="309"/>
    </location>
</feature>
<feature type="domain" description="RUN" evidence="2">
    <location>
        <begin position="595"/>
        <end position="821"/>
    </location>
</feature>